<dbReference type="RefSeq" id="WP_271189045.1">
    <property type="nucleotide sequence ID" value="NZ_BSFP01000005.1"/>
</dbReference>
<dbReference type="SUPFAM" id="SSF50998">
    <property type="entry name" value="Quinoprotein alcohol dehydrogenase-like"/>
    <property type="match status" value="1"/>
</dbReference>
<reference evidence="1" key="2">
    <citation type="submission" date="2023-01" db="EMBL/GenBank/DDBJ databases">
        <authorList>
            <person name="Sun Q."/>
            <person name="Evtushenko L."/>
        </authorList>
    </citation>
    <scope>NUCLEOTIDE SEQUENCE</scope>
    <source>
        <strain evidence="1">VKM Ac-1321</strain>
    </source>
</reference>
<comment type="caution">
    <text evidence="1">The sequence shown here is derived from an EMBL/GenBank/DDBJ whole genome shotgun (WGS) entry which is preliminary data.</text>
</comment>
<dbReference type="EMBL" id="BSFP01000005">
    <property type="protein sequence ID" value="GLK99653.1"/>
    <property type="molecule type" value="Genomic_DNA"/>
</dbReference>
<keyword evidence="2" id="KW-1185">Reference proteome</keyword>
<dbReference type="AlphaFoldDB" id="A0A9W6NJU9"/>
<dbReference type="InterPro" id="IPR011047">
    <property type="entry name" value="Quinoprotein_ADH-like_sf"/>
</dbReference>
<dbReference type="InterPro" id="IPR015943">
    <property type="entry name" value="WD40/YVTN_repeat-like_dom_sf"/>
</dbReference>
<evidence type="ECO:0008006" key="3">
    <source>
        <dbReference type="Google" id="ProtNLM"/>
    </source>
</evidence>
<protein>
    <recommendedName>
        <fullName evidence="3">WD40 repeat protein</fullName>
    </recommendedName>
</protein>
<gene>
    <name evidence="1" type="ORF">GCM10017581_013940</name>
</gene>
<organism evidence="1 2">
    <name type="scientific">Dactylosporangium matsuzakiense</name>
    <dbReference type="NCBI Taxonomy" id="53360"/>
    <lineage>
        <taxon>Bacteria</taxon>
        <taxon>Bacillati</taxon>
        <taxon>Actinomycetota</taxon>
        <taxon>Actinomycetes</taxon>
        <taxon>Micromonosporales</taxon>
        <taxon>Micromonosporaceae</taxon>
        <taxon>Dactylosporangium</taxon>
    </lineage>
</organism>
<evidence type="ECO:0000313" key="2">
    <source>
        <dbReference type="Proteomes" id="UP001143480"/>
    </source>
</evidence>
<accession>A0A9W6NJU9</accession>
<name>A0A9W6NJU9_9ACTN</name>
<proteinExistence type="predicted"/>
<reference evidence="1" key="1">
    <citation type="journal article" date="2014" name="Int. J. Syst. Evol. Microbiol.">
        <title>Complete genome sequence of Corynebacterium casei LMG S-19264T (=DSM 44701T), isolated from a smear-ripened cheese.</title>
        <authorList>
            <consortium name="US DOE Joint Genome Institute (JGI-PGF)"/>
            <person name="Walter F."/>
            <person name="Albersmeier A."/>
            <person name="Kalinowski J."/>
            <person name="Ruckert C."/>
        </authorList>
    </citation>
    <scope>NUCLEOTIDE SEQUENCE</scope>
    <source>
        <strain evidence="1">VKM Ac-1321</strain>
    </source>
</reference>
<dbReference type="Proteomes" id="UP001143480">
    <property type="component" value="Unassembled WGS sequence"/>
</dbReference>
<sequence length="189" mass="19188">MRIDVVPTPQGPLRCLDGRLVDAGTGALRATWSPVVRASVALPGGRTLLLAAGAGGPRRFDLDAGEELAPVRDPAEVWDVTAADAVLAGAGPAGLHRWDVVAGTRLGSSSLLGPPLRAITAVPRPGGGITLVACDATTLYRWDAATGASLLPPQPTAATSLTGLAPAPSLRPALLGYDASGAVHRWDID</sequence>
<evidence type="ECO:0000313" key="1">
    <source>
        <dbReference type="EMBL" id="GLK99653.1"/>
    </source>
</evidence>
<dbReference type="Gene3D" id="2.130.10.10">
    <property type="entry name" value="YVTN repeat-like/Quinoprotein amine dehydrogenase"/>
    <property type="match status" value="1"/>
</dbReference>